<gene>
    <name evidence="2" type="ORF">B1H29_31815</name>
</gene>
<keyword evidence="3" id="KW-1185">Reference proteome</keyword>
<dbReference type="PROSITE" id="PS50175">
    <property type="entry name" value="ASP_PROT_RETROV"/>
    <property type="match status" value="1"/>
</dbReference>
<evidence type="ECO:0000313" key="2">
    <source>
        <dbReference type="EMBL" id="AQS70869.1"/>
    </source>
</evidence>
<dbReference type="GO" id="GO:0006508">
    <property type="term" value="P:proteolysis"/>
    <property type="evidence" value="ECO:0007669"/>
    <property type="project" value="InterPro"/>
</dbReference>
<dbReference type="GO" id="GO:0004190">
    <property type="term" value="F:aspartic-type endopeptidase activity"/>
    <property type="evidence" value="ECO:0007669"/>
    <property type="project" value="InterPro"/>
</dbReference>
<feature type="domain" description="Peptidase A2" evidence="1">
    <location>
        <begin position="14"/>
        <end position="25"/>
    </location>
</feature>
<organism evidence="2 3">
    <name type="scientific">Streptomyces pactum</name>
    <dbReference type="NCBI Taxonomy" id="68249"/>
    <lineage>
        <taxon>Bacteria</taxon>
        <taxon>Bacillati</taxon>
        <taxon>Actinomycetota</taxon>
        <taxon>Actinomycetes</taxon>
        <taxon>Kitasatosporales</taxon>
        <taxon>Streptomycetaceae</taxon>
        <taxon>Streptomyces</taxon>
    </lineage>
</organism>
<evidence type="ECO:0000259" key="1">
    <source>
        <dbReference type="PROSITE" id="PS50175"/>
    </source>
</evidence>
<dbReference type="AlphaFoldDB" id="A0A1S6JGL3"/>
<dbReference type="Proteomes" id="UP000189443">
    <property type="component" value="Chromosome"/>
</dbReference>
<protein>
    <recommendedName>
        <fullName evidence="1">Peptidase A2 domain-containing protein</fullName>
    </recommendedName>
</protein>
<proteinExistence type="predicted"/>
<dbReference type="RefSeq" id="WP_055420664.1">
    <property type="nucleotide sequence ID" value="NZ_CP019724.1"/>
</dbReference>
<dbReference type="EMBL" id="CP019724">
    <property type="protein sequence ID" value="AQS70869.1"/>
    <property type="molecule type" value="Genomic_DNA"/>
</dbReference>
<accession>A0A1S6JGL3</accession>
<evidence type="ECO:0000313" key="3">
    <source>
        <dbReference type="Proteomes" id="UP000189443"/>
    </source>
</evidence>
<dbReference type="OrthoDB" id="4243444at2"/>
<name>A0A1S6JGL3_9ACTN</name>
<reference evidence="2 3" key="1">
    <citation type="submission" date="2017-02" db="EMBL/GenBank/DDBJ databases">
        <title>Streptomyces pactum ACT12 Genome sequencing and assembly.</title>
        <authorList>
            <person name="Xue Q."/>
            <person name="Yan X."/>
            <person name="Jia L."/>
            <person name="Yan H."/>
        </authorList>
    </citation>
    <scope>NUCLEOTIDE SEQUENCE [LARGE SCALE GENOMIC DNA]</scope>
    <source>
        <strain evidence="2 3">ACT12</strain>
    </source>
</reference>
<sequence>MGWNSANRIFAPVARALVDTGADDTTKRKVLGDLIGELQEGDWDTEDESLEDFLDDPAIVKAFADKGVHLSDRRCCRAEHAKDPAAYLLALRHEDVSEDEMAQAIDAYAHHLATRIRSTRDETRGATQASKVTDYAADLIDPKVQS</sequence>
<dbReference type="InterPro" id="IPR001995">
    <property type="entry name" value="Peptidase_A2_cat"/>
</dbReference>
<dbReference type="KEGG" id="spac:B1H29_31815"/>